<dbReference type="EMBL" id="BBPI01000087">
    <property type="protein sequence ID" value="GAM02450.1"/>
    <property type="molecule type" value="Genomic_DNA"/>
</dbReference>
<dbReference type="Gene3D" id="6.10.140.1990">
    <property type="match status" value="1"/>
</dbReference>
<organism evidence="9 10">
    <name type="scientific">Sphingomonas parapaucimobilis NBRC 15100</name>
    <dbReference type="NCBI Taxonomy" id="1219049"/>
    <lineage>
        <taxon>Bacteria</taxon>
        <taxon>Pseudomonadati</taxon>
        <taxon>Pseudomonadota</taxon>
        <taxon>Alphaproteobacteria</taxon>
        <taxon>Sphingomonadales</taxon>
        <taxon>Sphingomonadaceae</taxon>
        <taxon>Sphingomonas</taxon>
    </lineage>
</organism>
<dbReference type="InterPro" id="IPR058636">
    <property type="entry name" value="Beta-barrel_YknX"/>
</dbReference>
<evidence type="ECO:0000256" key="4">
    <source>
        <dbReference type="ARBA" id="ARBA00023054"/>
    </source>
</evidence>
<dbReference type="PANTHER" id="PTHR30469">
    <property type="entry name" value="MULTIDRUG RESISTANCE PROTEIN MDTA"/>
    <property type="match status" value="1"/>
</dbReference>
<dbReference type="InterPro" id="IPR058627">
    <property type="entry name" value="MdtA-like_C"/>
</dbReference>
<dbReference type="RefSeq" id="WP_042490472.1">
    <property type="nucleotide sequence ID" value="NZ_BBPI01000087.1"/>
</dbReference>
<dbReference type="SUPFAM" id="SSF111369">
    <property type="entry name" value="HlyD-like secretion proteins"/>
    <property type="match status" value="1"/>
</dbReference>
<comment type="caution">
    <text evidence="9">The sequence shown here is derived from an EMBL/GenBank/DDBJ whole genome shotgun (WGS) entry which is preliminary data.</text>
</comment>
<dbReference type="Gene3D" id="2.40.420.20">
    <property type="match status" value="1"/>
</dbReference>
<keyword evidence="4 5" id="KW-0175">Coiled coil</keyword>
<evidence type="ECO:0000256" key="2">
    <source>
        <dbReference type="ARBA" id="ARBA00009477"/>
    </source>
</evidence>
<evidence type="ECO:0000256" key="3">
    <source>
        <dbReference type="ARBA" id="ARBA00022448"/>
    </source>
</evidence>
<dbReference type="Gene3D" id="2.40.30.170">
    <property type="match status" value="1"/>
</dbReference>
<dbReference type="Gene3D" id="2.40.50.100">
    <property type="match status" value="1"/>
</dbReference>
<evidence type="ECO:0000313" key="9">
    <source>
        <dbReference type="EMBL" id="GAM02450.1"/>
    </source>
</evidence>
<dbReference type="GO" id="GO:1990195">
    <property type="term" value="C:macrolide transmembrane transporter complex"/>
    <property type="evidence" value="ECO:0007669"/>
    <property type="project" value="InterPro"/>
</dbReference>
<evidence type="ECO:0000256" key="5">
    <source>
        <dbReference type="SAM" id="Coils"/>
    </source>
</evidence>
<dbReference type="eggNOG" id="COG0845">
    <property type="taxonomic scope" value="Bacteria"/>
</dbReference>
<evidence type="ECO:0000259" key="7">
    <source>
        <dbReference type="Pfam" id="PF25967"/>
    </source>
</evidence>
<dbReference type="InterPro" id="IPR030190">
    <property type="entry name" value="MacA_alpha-hairpin_sf"/>
</dbReference>
<comment type="subcellular location">
    <subcellularLocation>
        <location evidence="1">Cell envelope</location>
    </subcellularLocation>
</comment>
<dbReference type="Pfam" id="PF25917">
    <property type="entry name" value="BSH_RND"/>
    <property type="match status" value="1"/>
</dbReference>
<keyword evidence="10" id="KW-1185">Reference proteome</keyword>
<comment type="similarity">
    <text evidence="2">Belongs to the membrane fusion protein (MFP) (TC 8.A.1) family.</text>
</comment>
<dbReference type="GO" id="GO:1990961">
    <property type="term" value="P:xenobiotic detoxification by transmembrane export across the plasma membrane"/>
    <property type="evidence" value="ECO:0007669"/>
    <property type="project" value="InterPro"/>
</dbReference>
<protein>
    <submittedName>
        <fullName evidence="9">Macrolide export protein MacA</fullName>
    </submittedName>
</protein>
<dbReference type="GO" id="GO:1990281">
    <property type="term" value="C:efflux pump complex"/>
    <property type="evidence" value="ECO:0007669"/>
    <property type="project" value="TreeGrafter"/>
</dbReference>
<evidence type="ECO:0000256" key="1">
    <source>
        <dbReference type="ARBA" id="ARBA00004196"/>
    </source>
</evidence>
<evidence type="ECO:0000259" key="8">
    <source>
        <dbReference type="Pfam" id="PF25990"/>
    </source>
</evidence>
<feature type="domain" description="Multidrug resistance protein MdtA-like barrel-sandwich hybrid" evidence="6">
    <location>
        <begin position="60"/>
        <end position="215"/>
    </location>
</feature>
<dbReference type="NCBIfam" id="TIGR01730">
    <property type="entry name" value="RND_mfp"/>
    <property type="match status" value="1"/>
</dbReference>
<name>A0A0A1WAF6_9SPHN</name>
<feature type="domain" description="YknX-like beta-barrel" evidence="8">
    <location>
        <begin position="222"/>
        <end position="309"/>
    </location>
</feature>
<reference evidence="9 10" key="1">
    <citation type="submission" date="2014-11" db="EMBL/GenBank/DDBJ databases">
        <title>Whole genome shotgun sequence of Sphingomonas parapaucimobilis NBRC 15100.</title>
        <authorList>
            <person name="Katano-Makiyama Y."/>
            <person name="Hosoyama A."/>
            <person name="Hashimoto M."/>
            <person name="Hosoyama Y."/>
            <person name="Noguchi M."/>
            <person name="Numata M."/>
            <person name="Tsuchikane K."/>
            <person name="Hirakata S."/>
            <person name="Uohara A."/>
            <person name="Shimodaira J."/>
            <person name="Ohji S."/>
            <person name="Ichikawa N."/>
            <person name="Kimura A."/>
            <person name="Yamazoe A."/>
            <person name="Fujita N."/>
        </authorList>
    </citation>
    <scope>NUCLEOTIDE SEQUENCE [LARGE SCALE GENOMIC DNA]</scope>
    <source>
        <strain evidence="9 10">NBRC 15100</strain>
    </source>
</reference>
<feature type="domain" description="Multidrug resistance protein MdtA-like C-terminal permuted SH3" evidence="7">
    <location>
        <begin position="322"/>
        <end position="380"/>
    </location>
</feature>
<dbReference type="InterPro" id="IPR006143">
    <property type="entry name" value="RND_pump_MFP"/>
</dbReference>
<evidence type="ECO:0000259" key="6">
    <source>
        <dbReference type="Pfam" id="PF25917"/>
    </source>
</evidence>
<accession>A0A0A1WAF6</accession>
<dbReference type="Proteomes" id="UP000032305">
    <property type="component" value="Unassembled WGS sequence"/>
</dbReference>
<dbReference type="InterPro" id="IPR058625">
    <property type="entry name" value="MdtA-like_BSH"/>
</dbReference>
<sequence length="396" mass="42335">MSKRRILLFVGLPVMLAFAALAWWLAMRPSPMEGLTTAEVTLGDIEQNVLATGKLRPKELVSVGAQVSGQVKKLYVRLGQRVRAGDPIADIDAAPQRLALRNTEAAVGSLIAQKASRQGALVQAELAYRRQETMLAAEATARADYEAARASLTALRGELRSLDAQIVQARTQVETARLNLGFTRIVAPMDGTIVSIVTKQGQTVNSFQSAPTIVMLARLDVMTVRTEISEADVQKVKVGQTVRFTTLGAPDRRYHARIDRIEPAPESIATEGTTSATAASGTTAATTAIYYNALFDVPNPEGRLRPSMTAQVSVLLAGVRRAVLVPLAALGERGTDGRYQVRVVDAKGGIETRQVRTGIANDSNAVVLSGLKPREKVVIAQESREPSADGGLGIGF</sequence>
<dbReference type="Pfam" id="PF25967">
    <property type="entry name" value="RND-MFP_C"/>
    <property type="match status" value="1"/>
</dbReference>
<dbReference type="Pfam" id="PF25990">
    <property type="entry name" value="Beta-barrel_YknX"/>
    <property type="match status" value="1"/>
</dbReference>
<dbReference type="AlphaFoldDB" id="A0A0A1WAF6"/>
<evidence type="ECO:0000313" key="10">
    <source>
        <dbReference type="Proteomes" id="UP000032305"/>
    </source>
</evidence>
<dbReference type="GO" id="GO:0019898">
    <property type="term" value="C:extrinsic component of membrane"/>
    <property type="evidence" value="ECO:0007669"/>
    <property type="project" value="InterPro"/>
</dbReference>
<dbReference type="GO" id="GO:0015562">
    <property type="term" value="F:efflux transmembrane transporter activity"/>
    <property type="evidence" value="ECO:0007669"/>
    <property type="project" value="TreeGrafter"/>
</dbReference>
<gene>
    <name evidence="9" type="primary">macA</name>
    <name evidence="9" type="ORF">SP5_087_00360</name>
</gene>
<dbReference type="PANTHER" id="PTHR30469:SF33">
    <property type="entry name" value="SLR1207 PROTEIN"/>
    <property type="match status" value="1"/>
</dbReference>
<proteinExistence type="inferred from homology"/>
<keyword evidence="3" id="KW-0813">Transport</keyword>
<dbReference type="GO" id="GO:0030313">
    <property type="term" value="C:cell envelope"/>
    <property type="evidence" value="ECO:0007669"/>
    <property type="project" value="UniProtKB-SubCell"/>
</dbReference>
<feature type="coiled-coil region" evidence="5">
    <location>
        <begin position="145"/>
        <end position="179"/>
    </location>
</feature>